<dbReference type="PANTHER" id="PTHR24346:SF82">
    <property type="entry name" value="KP78A-RELATED"/>
    <property type="match status" value="1"/>
</dbReference>
<keyword evidence="3" id="KW-0808">Transferase</keyword>
<dbReference type="Gene3D" id="1.10.8.10">
    <property type="entry name" value="DNA helicase RuvA subunit, C-terminal domain"/>
    <property type="match status" value="1"/>
</dbReference>
<keyword evidence="2" id="KW-0723">Serine/threonine-protein kinase</keyword>
<reference evidence="11 12" key="1">
    <citation type="journal article" date="2020" name="Nature">
        <title>Six reference-quality genomes reveal evolution of bat adaptations.</title>
        <authorList>
            <person name="Jebb D."/>
            <person name="Huang Z."/>
            <person name="Pippel M."/>
            <person name="Hughes G.M."/>
            <person name="Lavrichenko K."/>
            <person name="Devanna P."/>
            <person name="Winkler S."/>
            <person name="Jermiin L.S."/>
            <person name="Skirmuntt E.C."/>
            <person name="Katzourakis A."/>
            <person name="Burkitt-Gray L."/>
            <person name="Ray D.A."/>
            <person name="Sullivan K.A.M."/>
            <person name="Roscito J.G."/>
            <person name="Kirilenko B.M."/>
            <person name="Davalos L.M."/>
            <person name="Corthals A.P."/>
            <person name="Power M.L."/>
            <person name="Jones G."/>
            <person name="Ransome R.D."/>
            <person name="Dechmann D.K.N."/>
            <person name="Locatelli A.G."/>
            <person name="Puechmaille S.J."/>
            <person name="Fedrigo O."/>
            <person name="Jarvis E.D."/>
            <person name="Hiller M."/>
            <person name="Vernes S.C."/>
            <person name="Myers E.W."/>
            <person name="Teeling E.C."/>
        </authorList>
    </citation>
    <scope>NUCLEOTIDE SEQUENCE [LARGE SCALE GENOMIC DNA]</scope>
    <source>
        <strain evidence="11">MRhiFer1</strain>
        <tissue evidence="11">Lung</tissue>
    </source>
</reference>
<keyword evidence="6" id="KW-0067">ATP-binding</keyword>
<accession>A0A7J7V8B9</accession>
<evidence type="ECO:0000256" key="5">
    <source>
        <dbReference type="ARBA" id="ARBA00022777"/>
    </source>
</evidence>
<dbReference type="AlphaFoldDB" id="A0A7J7V8B9"/>
<dbReference type="GO" id="GO:0004674">
    <property type="term" value="F:protein serine/threonine kinase activity"/>
    <property type="evidence" value="ECO:0007669"/>
    <property type="project" value="UniProtKB-KW"/>
</dbReference>
<dbReference type="Pfam" id="PF00069">
    <property type="entry name" value="Pkinase"/>
    <property type="match status" value="1"/>
</dbReference>
<dbReference type="InterPro" id="IPR011009">
    <property type="entry name" value="Kinase-like_dom_sf"/>
</dbReference>
<evidence type="ECO:0000256" key="3">
    <source>
        <dbReference type="ARBA" id="ARBA00022679"/>
    </source>
</evidence>
<dbReference type="PROSITE" id="PS00108">
    <property type="entry name" value="PROTEIN_KINASE_ST"/>
    <property type="match status" value="1"/>
</dbReference>
<keyword evidence="5" id="KW-0418">Kinase</keyword>
<dbReference type="SUPFAM" id="SSF56112">
    <property type="entry name" value="Protein kinase-like (PK-like)"/>
    <property type="match status" value="1"/>
</dbReference>
<dbReference type="SMART" id="SM00220">
    <property type="entry name" value="S_TKc"/>
    <property type="match status" value="1"/>
</dbReference>
<dbReference type="EC" id="2.7.11.1" evidence="1"/>
<dbReference type="GO" id="GO:0005524">
    <property type="term" value="F:ATP binding"/>
    <property type="evidence" value="ECO:0007669"/>
    <property type="project" value="UniProtKB-KW"/>
</dbReference>
<evidence type="ECO:0000256" key="1">
    <source>
        <dbReference type="ARBA" id="ARBA00012513"/>
    </source>
</evidence>
<comment type="catalytic activity">
    <reaction evidence="7">
        <text>L-threonyl-[protein] + ATP = O-phospho-L-threonyl-[protein] + ADP + H(+)</text>
        <dbReference type="Rhea" id="RHEA:46608"/>
        <dbReference type="Rhea" id="RHEA-COMP:11060"/>
        <dbReference type="Rhea" id="RHEA-COMP:11605"/>
        <dbReference type="ChEBI" id="CHEBI:15378"/>
        <dbReference type="ChEBI" id="CHEBI:30013"/>
        <dbReference type="ChEBI" id="CHEBI:30616"/>
        <dbReference type="ChEBI" id="CHEBI:61977"/>
        <dbReference type="ChEBI" id="CHEBI:456216"/>
        <dbReference type="EC" id="2.7.11.1"/>
    </reaction>
</comment>
<evidence type="ECO:0000256" key="6">
    <source>
        <dbReference type="ARBA" id="ARBA00022840"/>
    </source>
</evidence>
<comment type="catalytic activity">
    <reaction evidence="8">
        <text>L-seryl-[protein] + ATP = O-phospho-L-seryl-[protein] + ADP + H(+)</text>
        <dbReference type="Rhea" id="RHEA:17989"/>
        <dbReference type="Rhea" id="RHEA-COMP:9863"/>
        <dbReference type="Rhea" id="RHEA-COMP:11604"/>
        <dbReference type="ChEBI" id="CHEBI:15378"/>
        <dbReference type="ChEBI" id="CHEBI:29999"/>
        <dbReference type="ChEBI" id="CHEBI:30616"/>
        <dbReference type="ChEBI" id="CHEBI:83421"/>
        <dbReference type="ChEBI" id="CHEBI:456216"/>
        <dbReference type="EC" id="2.7.11.1"/>
    </reaction>
</comment>
<dbReference type="CDD" id="cd14337">
    <property type="entry name" value="UBA_MARK_Par1"/>
    <property type="match status" value="1"/>
</dbReference>
<dbReference type="PROSITE" id="PS50011">
    <property type="entry name" value="PROTEIN_KINASE_DOM"/>
    <property type="match status" value="1"/>
</dbReference>
<evidence type="ECO:0000256" key="4">
    <source>
        <dbReference type="ARBA" id="ARBA00022741"/>
    </source>
</evidence>
<sequence length="300" mass="34446">MLDYLRDHGCMSENKARGVFRQLVSAVHYCHEKGIAHRDLKPQNVLLDSQMNAKLVDFGLGGSFNVHQLSTFCGDLMYAPPELFLGQTYDGHAINIWSLGVLLYKMLTNTVRFEAKSLEELLKKLYRVQYMVPPYQSMDMESFLQKLLTLNPEQRDNLKDIMPDPWLNMGQEEELKPYAEPPSDVRDPWVIEEMVNLGFHWEDIKDTLSNNIYNNIMATYLILHTKKPKLQYRTIKVKPFHPPEFQSFSPSPAQEVQSEWSGFQQAEQQPMDHESGQKAQESGGPTAILESSTTVCKSTI</sequence>
<comment type="caution">
    <text evidence="11">The sequence shown here is derived from an EMBL/GenBank/DDBJ whole genome shotgun (WGS) entry which is preliminary data.</text>
</comment>
<evidence type="ECO:0000259" key="10">
    <source>
        <dbReference type="PROSITE" id="PS50011"/>
    </source>
</evidence>
<dbReference type="InterPro" id="IPR008271">
    <property type="entry name" value="Ser/Thr_kinase_AS"/>
</dbReference>
<evidence type="ECO:0000256" key="2">
    <source>
        <dbReference type="ARBA" id="ARBA00022527"/>
    </source>
</evidence>
<feature type="domain" description="Protein kinase" evidence="10">
    <location>
        <begin position="1"/>
        <end position="167"/>
    </location>
</feature>
<dbReference type="FunFam" id="1.10.510.10:FF:000571">
    <property type="entry name" value="Maternal embryonic leucine zipper kinase"/>
    <property type="match status" value="1"/>
</dbReference>
<dbReference type="EMBL" id="JACAGC010000014">
    <property type="protein sequence ID" value="KAF6321352.1"/>
    <property type="molecule type" value="Genomic_DNA"/>
</dbReference>
<keyword evidence="4" id="KW-0547">Nucleotide-binding</keyword>
<gene>
    <name evidence="11" type="ORF">mRhiFer1_008467</name>
</gene>
<dbReference type="GO" id="GO:0005737">
    <property type="term" value="C:cytoplasm"/>
    <property type="evidence" value="ECO:0007669"/>
    <property type="project" value="TreeGrafter"/>
</dbReference>
<evidence type="ECO:0000256" key="7">
    <source>
        <dbReference type="ARBA" id="ARBA00047899"/>
    </source>
</evidence>
<name>A0A7J7V8B9_RHIFE</name>
<dbReference type="FunFam" id="1.10.8.10:FF:000005">
    <property type="entry name" value="Non-specific serine/threonine protein kinase"/>
    <property type="match status" value="1"/>
</dbReference>
<evidence type="ECO:0000313" key="12">
    <source>
        <dbReference type="Proteomes" id="UP000585614"/>
    </source>
</evidence>
<proteinExistence type="predicted"/>
<dbReference type="Proteomes" id="UP000585614">
    <property type="component" value="Unassembled WGS sequence"/>
</dbReference>
<dbReference type="Gene3D" id="1.10.510.10">
    <property type="entry name" value="Transferase(Phosphotransferase) domain 1"/>
    <property type="match status" value="1"/>
</dbReference>
<dbReference type="InterPro" id="IPR000719">
    <property type="entry name" value="Prot_kinase_dom"/>
</dbReference>
<feature type="compositionally biased region" description="Polar residues" evidence="9">
    <location>
        <begin position="289"/>
        <end position="300"/>
    </location>
</feature>
<evidence type="ECO:0000313" key="11">
    <source>
        <dbReference type="EMBL" id="KAF6321352.1"/>
    </source>
</evidence>
<feature type="compositionally biased region" description="Polar residues" evidence="9">
    <location>
        <begin position="246"/>
        <end position="268"/>
    </location>
</feature>
<feature type="region of interest" description="Disordered" evidence="9">
    <location>
        <begin position="243"/>
        <end position="300"/>
    </location>
</feature>
<dbReference type="PANTHER" id="PTHR24346">
    <property type="entry name" value="MAP/MICROTUBULE AFFINITY-REGULATING KINASE"/>
    <property type="match status" value="1"/>
</dbReference>
<dbReference type="GO" id="GO:0035556">
    <property type="term" value="P:intracellular signal transduction"/>
    <property type="evidence" value="ECO:0007669"/>
    <property type="project" value="TreeGrafter"/>
</dbReference>
<protein>
    <recommendedName>
        <fullName evidence="1">non-specific serine/threonine protein kinase</fullName>
        <ecNumber evidence="1">2.7.11.1</ecNumber>
    </recommendedName>
</protein>
<evidence type="ECO:0000256" key="9">
    <source>
        <dbReference type="SAM" id="MobiDB-lite"/>
    </source>
</evidence>
<organism evidence="11 12">
    <name type="scientific">Rhinolophus ferrumequinum</name>
    <name type="common">Greater horseshoe bat</name>
    <dbReference type="NCBI Taxonomy" id="59479"/>
    <lineage>
        <taxon>Eukaryota</taxon>
        <taxon>Metazoa</taxon>
        <taxon>Chordata</taxon>
        <taxon>Craniata</taxon>
        <taxon>Vertebrata</taxon>
        <taxon>Euteleostomi</taxon>
        <taxon>Mammalia</taxon>
        <taxon>Eutheria</taxon>
        <taxon>Laurasiatheria</taxon>
        <taxon>Chiroptera</taxon>
        <taxon>Yinpterochiroptera</taxon>
        <taxon>Rhinolophoidea</taxon>
        <taxon>Rhinolophidae</taxon>
        <taxon>Rhinolophinae</taxon>
        <taxon>Rhinolophus</taxon>
    </lineage>
</organism>
<evidence type="ECO:0000256" key="8">
    <source>
        <dbReference type="ARBA" id="ARBA00048679"/>
    </source>
</evidence>